<comment type="catalytic activity">
    <reaction evidence="3">
        <text>a D-aminoacyl-tRNA + H2O = a tRNA + a D-alpha-amino acid + H(+)</text>
        <dbReference type="Rhea" id="RHEA:13953"/>
        <dbReference type="Rhea" id="RHEA-COMP:10123"/>
        <dbReference type="Rhea" id="RHEA-COMP:10124"/>
        <dbReference type="ChEBI" id="CHEBI:15377"/>
        <dbReference type="ChEBI" id="CHEBI:15378"/>
        <dbReference type="ChEBI" id="CHEBI:59871"/>
        <dbReference type="ChEBI" id="CHEBI:78442"/>
        <dbReference type="ChEBI" id="CHEBI:79333"/>
        <dbReference type="EC" id="3.1.1.96"/>
    </reaction>
</comment>
<gene>
    <name evidence="3" type="primary">dtd</name>
    <name evidence="4" type="ORF">EOE65_17350</name>
</gene>
<dbReference type="PANTHER" id="PTHR10472:SF5">
    <property type="entry name" value="D-AMINOACYL-TRNA DEACYLASE 1"/>
    <property type="match status" value="1"/>
</dbReference>
<dbReference type="EMBL" id="SACQ01000013">
    <property type="protein sequence ID" value="RVU29196.1"/>
    <property type="molecule type" value="Genomic_DNA"/>
</dbReference>
<keyword evidence="3" id="KW-0694">RNA-binding</keyword>
<dbReference type="RefSeq" id="WP_127696090.1">
    <property type="nucleotide sequence ID" value="NZ_SACQ01000013.1"/>
</dbReference>
<evidence type="ECO:0000313" key="5">
    <source>
        <dbReference type="Proteomes" id="UP000282818"/>
    </source>
</evidence>
<dbReference type="HAMAP" id="MF_00518">
    <property type="entry name" value="Deacylase_Dtd"/>
    <property type="match status" value="1"/>
</dbReference>
<dbReference type="GO" id="GO:0000049">
    <property type="term" value="F:tRNA binding"/>
    <property type="evidence" value="ECO:0007669"/>
    <property type="project" value="UniProtKB-UniRule"/>
</dbReference>
<dbReference type="InterPro" id="IPR003732">
    <property type="entry name" value="Daa-tRNA_deacyls_DTD"/>
</dbReference>
<dbReference type="Gene3D" id="3.50.80.10">
    <property type="entry name" value="D-tyrosyl-tRNA(Tyr) deacylase"/>
    <property type="match status" value="1"/>
</dbReference>
<feature type="short sequence motif" description="Gly-cisPro motif, important for rejection of L-amino acids" evidence="3">
    <location>
        <begin position="137"/>
        <end position="138"/>
    </location>
</feature>
<comment type="similarity">
    <text evidence="1 3">Belongs to the DTD family.</text>
</comment>
<dbReference type="SUPFAM" id="SSF69500">
    <property type="entry name" value="DTD-like"/>
    <property type="match status" value="1"/>
</dbReference>
<dbReference type="Pfam" id="PF02580">
    <property type="entry name" value="Tyr_Deacylase"/>
    <property type="match status" value="1"/>
</dbReference>
<proteinExistence type="inferred from homology"/>
<dbReference type="InterPro" id="IPR023509">
    <property type="entry name" value="DTD-like_sf"/>
</dbReference>
<dbReference type="CDD" id="cd00563">
    <property type="entry name" value="Dtyr_deacylase"/>
    <property type="match status" value="1"/>
</dbReference>
<dbReference type="GO" id="GO:0005737">
    <property type="term" value="C:cytoplasm"/>
    <property type="evidence" value="ECO:0007669"/>
    <property type="project" value="UniProtKB-SubCell"/>
</dbReference>
<dbReference type="GO" id="GO:0106026">
    <property type="term" value="F:Gly-tRNA(Ala) deacylase activity"/>
    <property type="evidence" value="ECO:0007669"/>
    <property type="project" value="UniProtKB-UniRule"/>
</dbReference>
<evidence type="ECO:0000256" key="1">
    <source>
        <dbReference type="ARBA" id="ARBA00009673"/>
    </source>
</evidence>
<evidence type="ECO:0000313" key="4">
    <source>
        <dbReference type="EMBL" id="RVU29196.1"/>
    </source>
</evidence>
<keyword evidence="3" id="KW-0963">Cytoplasm</keyword>
<reference evidence="4 5" key="1">
    <citation type="submission" date="2019-01" db="EMBL/GenBank/DDBJ databases">
        <authorList>
            <person name="Chen W.-M."/>
        </authorList>
    </citation>
    <scope>NUCLEOTIDE SEQUENCE [LARGE SCALE GENOMIC DNA]</scope>
    <source>
        <strain evidence="4 5">HPM-16</strain>
    </source>
</reference>
<sequence length="149" mass="15878">MKGLIQRVKHASVVVDGETIGAIDHGILLLLGVEKHDTTAQADKLLKKILGYRIFGDDTGRMNLNLQQVGGGLLVVSQFTLVADTAKGLRPGFSNGATPEKGQELYDYFVAAAQKSHDPVATGKFGADMKVSLLNDGPVTFLLEASAER</sequence>
<accession>A0A437Q3V2</accession>
<dbReference type="PANTHER" id="PTHR10472">
    <property type="entry name" value="D-TYROSYL-TRNA TYR DEACYLASE"/>
    <property type="match status" value="1"/>
</dbReference>
<name>A0A437Q3V2_9GAMM</name>
<keyword evidence="5" id="KW-1185">Reference proteome</keyword>
<comment type="caution">
    <text evidence="4">The sequence shown here is derived from an EMBL/GenBank/DDBJ whole genome shotgun (WGS) entry which is preliminary data.</text>
</comment>
<dbReference type="GO" id="GO:0051500">
    <property type="term" value="F:D-tyrosyl-tRNA(Tyr) deacylase activity"/>
    <property type="evidence" value="ECO:0007669"/>
    <property type="project" value="TreeGrafter"/>
</dbReference>
<comment type="subunit">
    <text evidence="3">Homodimer.</text>
</comment>
<comment type="function">
    <text evidence="3">An aminoacyl-tRNA editing enzyme that deacylates mischarged D-aminoacyl-tRNAs. Also deacylates mischarged glycyl-tRNA(Ala), protecting cells against glycine mischarging by AlaRS. Acts via tRNA-based rather than protein-based catalysis; rejects L-amino acids rather than detecting D-amino acids in the active site. By recycling D-aminoacyl-tRNA to D-amino acids and free tRNA molecules, this enzyme counteracts the toxicity associated with the formation of D-aminoacyl-tRNA entities in vivo and helps enforce protein L-homochirality.</text>
</comment>
<dbReference type="AlphaFoldDB" id="A0A437Q3V2"/>
<dbReference type="EC" id="3.1.1.96" evidence="3"/>
<comment type="domain">
    <text evidence="3">A Gly-cisPro motif from one monomer fits into the active site of the other monomer to allow specific chiral rejection of L-amino acids.</text>
</comment>
<comment type="catalytic activity">
    <reaction evidence="3">
        <text>glycyl-tRNA(Ala) + H2O = tRNA(Ala) + glycine + H(+)</text>
        <dbReference type="Rhea" id="RHEA:53744"/>
        <dbReference type="Rhea" id="RHEA-COMP:9657"/>
        <dbReference type="Rhea" id="RHEA-COMP:13640"/>
        <dbReference type="ChEBI" id="CHEBI:15377"/>
        <dbReference type="ChEBI" id="CHEBI:15378"/>
        <dbReference type="ChEBI" id="CHEBI:57305"/>
        <dbReference type="ChEBI" id="CHEBI:78442"/>
        <dbReference type="ChEBI" id="CHEBI:78522"/>
    </reaction>
</comment>
<dbReference type="FunFam" id="3.50.80.10:FF:000001">
    <property type="entry name" value="D-aminoacyl-tRNA deacylase"/>
    <property type="match status" value="1"/>
</dbReference>
<organism evidence="4 5">
    <name type="scientific">Neptunomonas marina</name>
    <dbReference type="NCBI Taxonomy" id="1815562"/>
    <lineage>
        <taxon>Bacteria</taxon>
        <taxon>Pseudomonadati</taxon>
        <taxon>Pseudomonadota</taxon>
        <taxon>Gammaproteobacteria</taxon>
        <taxon>Oceanospirillales</taxon>
        <taxon>Oceanospirillaceae</taxon>
        <taxon>Neptunomonas</taxon>
    </lineage>
</organism>
<evidence type="ECO:0000256" key="3">
    <source>
        <dbReference type="HAMAP-Rule" id="MF_00518"/>
    </source>
</evidence>
<dbReference type="EC" id="3.1.1.-" evidence="3"/>
<dbReference type="NCBIfam" id="TIGR00256">
    <property type="entry name" value="D-aminoacyl-tRNA deacylase"/>
    <property type="match status" value="1"/>
</dbReference>
<keyword evidence="2 3" id="KW-0378">Hydrolase</keyword>
<keyword evidence="3" id="KW-0820">tRNA-binding</keyword>
<protein>
    <recommendedName>
        <fullName evidence="3">D-aminoacyl-tRNA deacylase</fullName>
        <shortName evidence="3">DTD</shortName>
        <ecNumber evidence="3">3.1.1.96</ecNumber>
    </recommendedName>
    <alternativeName>
        <fullName evidence="3">Gly-tRNA(Ala) deacylase</fullName>
        <ecNumber evidence="3">3.1.1.-</ecNumber>
    </alternativeName>
</protein>
<dbReference type="Proteomes" id="UP000282818">
    <property type="component" value="Unassembled WGS sequence"/>
</dbReference>
<dbReference type="GO" id="GO:0043908">
    <property type="term" value="F:Ser(Gly)-tRNA(Ala) hydrolase activity"/>
    <property type="evidence" value="ECO:0007669"/>
    <property type="project" value="UniProtKB-UniRule"/>
</dbReference>
<evidence type="ECO:0000256" key="2">
    <source>
        <dbReference type="ARBA" id="ARBA00022801"/>
    </source>
</evidence>
<dbReference type="GO" id="GO:0019478">
    <property type="term" value="P:D-amino acid catabolic process"/>
    <property type="evidence" value="ECO:0007669"/>
    <property type="project" value="UniProtKB-UniRule"/>
</dbReference>
<comment type="subcellular location">
    <subcellularLocation>
        <location evidence="3">Cytoplasm</location>
    </subcellularLocation>
</comment>